<name>A0A0D0L185_9PSED</name>
<gene>
    <name evidence="1" type="ORF">RU08_01980</name>
</gene>
<sequence>MALLHISRFETLAGAASAPALRAGNAGGAAARPSPTYPWLMFTGSACRSEAGGWLPKCFCPFSSTQVYTWLNACAERMLHSRNNGSVLRPSMSHKSFYEARVAQRAI</sequence>
<accession>A0A0D0L185</accession>
<proteinExistence type="predicted"/>
<protein>
    <submittedName>
        <fullName evidence="1">Uncharacterized protein</fullName>
    </submittedName>
</protein>
<organism evidence="1 2">
    <name type="scientific">Pseudomonas fulva</name>
    <dbReference type="NCBI Taxonomy" id="47880"/>
    <lineage>
        <taxon>Bacteria</taxon>
        <taxon>Pseudomonadati</taxon>
        <taxon>Pseudomonadota</taxon>
        <taxon>Gammaproteobacteria</taxon>
        <taxon>Pseudomonadales</taxon>
        <taxon>Pseudomonadaceae</taxon>
        <taxon>Pseudomonas</taxon>
    </lineage>
</organism>
<reference evidence="1 2" key="1">
    <citation type="submission" date="2014-12" db="EMBL/GenBank/DDBJ databases">
        <title>16Stimator: statistical estimation of ribosomal gene copy numbers from draft genome assemblies.</title>
        <authorList>
            <person name="Perisin M.A."/>
            <person name="Vetter M."/>
            <person name="Gilbert J.A."/>
            <person name="Bergelson J."/>
        </authorList>
    </citation>
    <scope>NUCLEOTIDE SEQUENCE [LARGE SCALE GENOMIC DNA]</scope>
    <source>
        <strain evidence="1 2">MEJ086</strain>
    </source>
</reference>
<evidence type="ECO:0000313" key="2">
    <source>
        <dbReference type="Proteomes" id="UP000032068"/>
    </source>
</evidence>
<dbReference type="Proteomes" id="UP000032068">
    <property type="component" value="Unassembled WGS sequence"/>
</dbReference>
<dbReference type="AlphaFoldDB" id="A0A0D0L185"/>
<dbReference type="EMBL" id="JXQW01000003">
    <property type="protein sequence ID" value="KIQ06184.1"/>
    <property type="molecule type" value="Genomic_DNA"/>
</dbReference>
<comment type="caution">
    <text evidence="1">The sequence shown here is derived from an EMBL/GenBank/DDBJ whole genome shotgun (WGS) entry which is preliminary data.</text>
</comment>
<evidence type="ECO:0000313" key="1">
    <source>
        <dbReference type="EMBL" id="KIQ06184.1"/>
    </source>
</evidence>